<sequence length="478" mass="51968">MRLRTWTLAASAAACALVAAPAHAAPGLSTGFQDGGLEQLSGFGELEAGLANASRAGATVWRFGVVWRDVAPTQPPSAAVARDPSWEGYRWGRVDRIVRAATAAGLRPLGVVTAAPDWAEGPNPPAASPTMRDGAWRPSPTWMRAFATALATRYSGNHPDPLLPVFPLPRVPAWEPWNEPNLNLELAPQWTKRRGRWVETGPELYRRLHNAFYDGAKAADPGVTVIAGATAPYGDVPGGARMAPARFWRKLLCVSDGKARRCGRTVRLDAVSHHPYPIGPPRRHARNRDDITVPDLGRITRWLRPAVRAKTIRPARTSIPLWITEISWDSSPDPDGLTLAQHATYLQGALYVLWRQGARTVVWFNLRDQAPVPSYAATLQSGVFLRGATPLLDTPKPSFTAMRFPFTAYRSGGVARLWGRAPVAGPVVVEARRGETWVTAATLTAGANRVFTGRLRAGPNVTLRARQGTDASLSWQTQ</sequence>
<reference evidence="3" key="1">
    <citation type="submission" date="2021-11" db="EMBL/GenBank/DDBJ databases">
        <title>Cultivation dependent microbiological survey of springs from the worlds oldest radium mine currently devoted to the extraction of radon-saturated water.</title>
        <authorList>
            <person name="Kapinusova G."/>
            <person name="Smrhova T."/>
            <person name="Strejcek M."/>
            <person name="Suman J."/>
            <person name="Jani K."/>
            <person name="Pajer P."/>
            <person name="Uhlik O."/>
        </authorList>
    </citation>
    <scope>NUCLEOTIDE SEQUENCE [LARGE SCALE GENOMIC DNA]</scope>
    <source>
        <strain evidence="3">J379</strain>
    </source>
</reference>
<dbReference type="PANTHER" id="PTHR12631">
    <property type="entry name" value="ALPHA-L-IDURONIDASE"/>
    <property type="match status" value="1"/>
</dbReference>
<dbReference type="SUPFAM" id="SSF51445">
    <property type="entry name" value="(Trans)glycosidases"/>
    <property type="match status" value="1"/>
</dbReference>
<evidence type="ECO:0000313" key="2">
    <source>
        <dbReference type="EMBL" id="UUY05051.1"/>
    </source>
</evidence>
<proteinExistence type="predicted"/>
<dbReference type="EMBL" id="CP088295">
    <property type="protein sequence ID" value="UUY05051.1"/>
    <property type="molecule type" value="Genomic_DNA"/>
</dbReference>
<protein>
    <submittedName>
        <fullName evidence="2">Uncharacterized protein</fullName>
    </submittedName>
</protein>
<dbReference type="Proteomes" id="UP001058860">
    <property type="component" value="Chromosome"/>
</dbReference>
<keyword evidence="1" id="KW-0732">Signal</keyword>
<dbReference type="Gene3D" id="3.20.20.80">
    <property type="entry name" value="Glycosidases"/>
    <property type="match status" value="1"/>
</dbReference>
<dbReference type="PANTHER" id="PTHR12631:SF10">
    <property type="entry name" value="BETA-XYLOSIDASE-LIKE PROTEIN-RELATED"/>
    <property type="match status" value="1"/>
</dbReference>
<gene>
    <name evidence="2" type="ORF">LRS13_05845</name>
</gene>
<feature type="signal peptide" evidence="1">
    <location>
        <begin position="1"/>
        <end position="24"/>
    </location>
</feature>
<accession>A0ABY5PK99</accession>
<dbReference type="InterPro" id="IPR051923">
    <property type="entry name" value="Glycosyl_Hydrolase_39"/>
</dbReference>
<evidence type="ECO:0000256" key="1">
    <source>
        <dbReference type="SAM" id="SignalP"/>
    </source>
</evidence>
<dbReference type="RefSeq" id="WP_353865520.1">
    <property type="nucleotide sequence ID" value="NZ_CP088295.1"/>
</dbReference>
<name>A0ABY5PK99_9ACTN</name>
<keyword evidence="3" id="KW-1185">Reference proteome</keyword>
<evidence type="ECO:0000313" key="3">
    <source>
        <dbReference type="Proteomes" id="UP001058860"/>
    </source>
</evidence>
<dbReference type="InterPro" id="IPR017853">
    <property type="entry name" value="GH"/>
</dbReference>
<organism evidence="2 3">
    <name type="scientific">Svornostia abyssi</name>
    <dbReference type="NCBI Taxonomy" id="2898438"/>
    <lineage>
        <taxon>Bacteria</taxon>
        <taxon>Bacillati</taxon>
        <taxon>Actinomycetota</taxon>
        <taxon>Thermoleophilia</taxon>
        <taxon>Solirubrobacterales</taxon>
        <taxon>Baekduiaceae</taxon>
        <taxon>Svornostia</taxon>
    </lineage>
</organism>
<feature type="chain" id="PRO_5047154774" evidence="1">
    <location>
        <begin position="25"/>
        <end position="478"/>
    </location>
</feature>
<dbReference type="PROSITE" id="PS51257">
    <property type="entry name" value="PROKAR_LIPOPROTEIN"/>
    <property type="match status" value="1"/>
</dbReference>